<keyword evidence="11 18" id="KW-0472">Membrane</keyword>
<reference evidence="19 20" key="1">
    <citation type="submission" date="2023-11" db="EMBL/GenBank/DDBJ databases">
        <title>Gilvimarinus fulvus sp. nov., isolated from the surface of Kelp.</title>
        <authorList>
            <person name="Sun Y.Y."/>
            <person name="Gong Y."/>
            <person name="Du Z.J."/>
        </authorList>
    </citation>
    <scope>NUCLEOTIDE SEQUENCE [LARGE SCALE GENOMIC DNA]</scope>
    <source>
        <strain evidence="19 20">SDUM040013</strain>
    </source>
</reference>
<dbReference type="PIRSF" id="PIRSF000847">
    <property type="entry name" value="Phos_ph_gly_syn"/>
    <property type="match status" value="1"/>
</dbReference>
<evidence type="ECO:0000256" key="9">
    <source>
        <dbReference type="ARBA" id="ARBA00022989"/>
    </source>
</evidence>
<dbReference type="InterPro" id="IPR048254">
    <property type="entry name" value="CDP_ALCOHOL_P_TRANSF_CS"/>
</dbReference>
<dbReference type="GO" id="GO:0008444">
    <property type="term" value="F:CDP-diacylglycerol-glycerol-3-phosphate 3-phosphatidyltransferase activity"/>
    <property type="evidence" value="ECO:0007669"/>
    <property type="project" value="UniProtKB-EC"/>
</dbReference>
<dbReference type="Gene3D" id="1.20.120.1760">
    <property type="match status" value="1"/>
</dbReference>
<comment type="similarity">
    <text evidence="3 16">Belongs to the CDP-alcohol phosphatidyltransferase class-I family.</text>
</comment>
<comment type="pathway">
    <text evidence="2">Phospholipid metabolism; phosphatidylglycerol biosynthesis; phosphatidylglycerol from CDP-diacylglycerol: step 1/2.</text>
</comment>
<dbReference type="Pfam" id="PF01066">
    <property type="entry name" value="CDP-OH_P_transf"/>
    <property type="match status" value="1"/>
</dbReference>
<dbReference type="InterPro" id="IPR050324">
    <property type="entry name" value="CDP-alcohol_PTase-I"/>
</dbReference>
<dbReference type="Proteomes" id="UP001273505">
    <property type="component" value="Unassembled WGS sequence"/>
</dbReference>
<keyword evidence="12" id="KW-0594">Phospholipid biosynthesis</keyword>
<comment type="subcellular location">
    <subcellularLocation>
        <location evidence="1">Membrane</location>
        <topology evidence="1">Multi-pass membrane protein</topology>
    </subcellularLocation>
</comment>
<feature type="transmembrane region" description="Helical" evidence="18">
    <location>
        <begin position="87"/>
        <end position="106"/>
    </location>
</feature>
<accession>A0ABU4RXL3</accession>
<evidence type="ECO:0000256" key="17">
    <source>
        <dbReference type="SAM" id="MobiDB-lite"/>
    </source>
</evidence>
<evidence type="ECO:0000256" key="10">
    <source>
        <dbReference type="ARBA" id="ARBA00023098"/>
    </source>
</evidence>
<keyword evidence="8 18" id="KW-0812">Transmembrane</keyword>
<comment type="catalytic activity">
    <reaction evidence="14">
        <text>a CDP-1,2-diacyl-sn-glycerol + sn-glycerol 3-phosphate = a 1,2-diacyl-sn-glycero-3-phospho-(1'-sn-glycero-3'-phosphate) + CMP + H(+)</text>
        <dbReference type="Rhea" id="RHEA:12593"/>
        <dbReference type="ChEBI" id="CHEBI:15378"/>
        <dbReference type="ChEBI" id="CHEBI:57597"/>
        <dbReference type="ChEBI" id="CHEBI:58332"/>
        <dbReference type="ChEBI" id="CHEBI:60110"/>
        <dbReference type="ChEBI" id="CHEBI:60377"/>
        <dbReference type="EC" id="2.7.8.5"/>
    </reaction>
</comment>
<comment type="caution">
    <text evidence="19">The sequence shown here is derived from an EMBL/GenBank/DDBJ whole genome shotgun (WGS) entry which is preliminary data.</text>
</comment>
<dbReference type="PANTHER" id="PTHR14269:SF62">
    <property type="entry name" value="CDP-DIACYLGLYCEROL--GLYCEROL-3-PHOSPHATE 3-PHOSPHATIDYLTRANSFERASE 1, CHLOROPLASTIC"/>
    <property type="match status" value="1"/>
</dbReference>
<gene>
    <name evidence="19" type="primary">pgsA</name>
    <name evidence="19" type="ORF">SCD92_09685</name>
</gene>
<keyword evidence="7 16" id="KW-0808">Transferase</keyword>
<name>A0ABU4RXL3_9GAMM</name>
<feature type="region of interest" description="Disordered" evidence="17">
    <location>
        <begin position="185"/>
        <end position="209"/>
    </location>
</feature>
<evidence type="ECO:0000256" key="5">
    <source>
        <dbReference type="ARBA" id="ARBA00014944"/>
    </source>
</evidence>
<evidence type="ECO:0000256" key="12">
    <source>
        <dbReference type="ARBA" id="ARBA00023209"/>
    </source>
</evidence>
<evidence type="ECO:0000256" key="8">
    <source>
        <dbReference type="ARBA" id="ARBA00022692"/>
    </source>
</evidence>
<evidence type="ECO:0000256" key="16">
    <source>
        <dbReference type="RuleBase" id="RU003750"/>
    </source>
</evidence>
<evidence type="ECO:0000256" key="13">
    <source>
        <dbReference type="ARBA" id="ARBA00023264"/>
    </source>
</evidence>
<evidence type="ECO:0000256" key="1">
    <source>
        <dbReference type="ARBA" id="ARBA00004141"/>
    </source>
</evidence>
<keyword evidence="6" id="KW-0444">Lipid biosynthesis</keyword>
<feature type="transmembrane region" description="Helical" evidence="18">
    <location>
        <begin position="145"/>
        <end position="169"/>
    </location>
</feature>
<dbReference type="PANTHER" id="PTHR14269">
    <property type="entry name" value="CDP-DIACYLGLYCEROL--GLYCEROL-3-PHOSPHATE 3-PHOSPHATIDYLTRANSFERASE-RELATED"/>
    <property type="match status" value="1"/>
</dbReference>
<sequence length="209" mass="22610">MTLANRLTLLRIALIPLFVLVFFLPFQGAHFLAALIFSAAAITDWADGYVARKYNQSTKLGAFLDPVADKLMVVIALVLLVTLHPKAWFAVCAVVIVGREIVISALREWMAELGQRASVAVSYIGKIKTTLQMVALIVLLADFTWLNWAGFIALVAATALTLWSMVLYLKAAAPFLLAEMGAADSQGAPQDEGAVQEQPIKTDENPPGP</sequence>
<evidence type="ECO:0000256" key="11">
    <source>
        <dbReference type="ARBA" id="ARBA00023136"/>
    </source>
</evidence>
<protein>
    <recommendedName>
        <fullName evidence="5 15">CDP-diacylglycerol--glycerol-3-phosphate 3-phosphatidyltransferase</fullName>
        <ecNumber evidence="4 15">2.7.8.5</ecNumber>
    </recommendedName>
</protein>
<evidence type="ECO:0000256" key="6">
    <source>
        <dbReference type="ARBA" id="ARBA00022516"/>
    </source>
</evidence>
<evidence type="ECO:0000256" key="15">
    <source>
        <dbReference type="NCBIfam" id="TIGR00560"/>
    </source>
</evidence>
<feature type="transmembrane region" description="Helical" evidence="18">
    <location>
        <begin position="7"/>
        <end position="25"/>
    </location>
</feature>
<evidence type="ECO:0000256" key="2">
    <source>
        <dbReference type="ARBA" id="ARBA00005042"/>
    </source>
</evidence>
<dbReference type="EC" id="2.7.8.5" evidence="4 15"/>
<evidence type="ECO:0000256" key="4">
    <source>
        <dbReference type="ARBA" id="ARBA00013170"/>
    </source>
</evidence>
<feature type="transmembrane region" description="Helical" evidence="18">
    <location>
        <begin position="118"/>
        <end position="139"/>
    </location>
</feature>
<dbReference type="InterPro" id="IPR043130">
    <property type="entry name" value="CDP-OH_PTrfase_TM_dom"/>
</dbReference>
<evidence type="ECO:0000256" key="7">
    <source>
        <dbReference type="ARBA" id="ARBA00022679"/>
    </source>
</evidence>
<keyword evidence="10" id="KW-0443">Lipid metabolism</keyword>
<dbReference type="InterPro" id="IPR000462">
    <property type="entry name" value="CDP-OH_P_trans"/>
</dbReference>
<evidence type="ECO:0000256" key="18">
    <source>
        <dbReference type="SAM" id="Phobius"/>
    </source>
</evidence>
<dbReference type="NCBIfam" id="TIGR00560">
    <property type="entry name" value="pgsA"/>
    <property type="match status" value="1"/>
</dbReference>
<evidence type="ECO:0000256" key="14">
    <source>
        <dbReference type="ARBA" id="ARBA00048586"/>
    </source>
</evidence>
<dbReference type="InterPro" id="IPR004570">
    <property type="entry name" value="Phosphatidylglycerol_P_synth"/>
</dbReference>
<dbReference type="PROSITE" id="PS00379">
    <property type="entry name" value="CDP_ALCOHOL_P_TRANSF"/>
    <property type="match status" value="1"/>
</dbReference>
<evidence type="ECO:0000313" key="20">
    <source>
        <dbReference type="Proteomes" id="UP001273505"/>
    </source>
</evidence>
<keyword evidence="20" id="KW-1185">Reference proteome</keyword>
<keyword evidence="13" id="KW-1208">Phospholipid metabolism</keyword>
<feature type="compositionally biased region" description="Basic and acidic residues" evidence="17">
    <location>
        <begin position="200"/>
        <end position="209"/>
    </location>
</feature>
<evidence type="ECO:0000256" key="3">
    <source>
        <dbReference type="ARBA" id="ARBA00010441"/>
    </source>
</evidence>
<organism evidence="19 20">
    <name type="scientific">Gilvimarinus gilvus</name>
    <dbReference type="NCBI Taxonomy" id="3058038"/>
    <lineage>
        <taxon>Bacteria</taxon>
        <taxon>Pseudomonadati</taxon>
        <taxon>Pseudomonadota</taxon>
        <taxon>Gammaproteobacteria</taxon>
        <taxon>Cellvibrionales</taxon>
        <taxon>Cellvibrionaceae</taxon>
        <taxon>Gilvimarinus</taxon>
    </lineage>
</organism>
<dbReference type="RefSeq" id="WP_302722557.1">
    <property type="nucleotide sequence ID" value="NZ_JAULRU010000569.1"/>
</dbReference>
<keyword evidence="9 18" id="KW-1133">Transmembrane helix</keyword>
<dbReference type="EMBL" id="JAXAFO010000014">
    <property type="protein sequence ID" value="MDX6849631.1"/>
    <property type="molecule type" value="Genomic_DNA"/>
</dbReference>
<evidence type="ECO:0000313" key="19">
    <source>
        <dbReference type="EMBL" id="MDX6849631.1"/>
    </source>
</evidence>
<proteinExistence type="inferred from homology"/>